<evidence type="ECO:0000313" key="4">
    <source>
        <dbReference type="Proteomes" id="UP001242480"/>
    </source>
</evidence>
<evidence type="ECO:0008006" key="5">
    <source>
        <dbReference type="Google" id="ProtNLM"/>
    </source>
</evidence>
<keyword evidence="2" id="KW-0732">Signal</keyword>
<protein>
    <recommendedName>
        <fullName evidence="5">Antifreeze protein</fullName>
    </recommendedName>
</protein>
<gene>
    <name evidence="3" type="ORF">QO011_001292</name>
</gene>
<feature type="signal peptide" evidence="2">
    <location>
        <begin position="1"/>
        <end position="25"/>
    </location>
</feature>
<sequence length="159" mass="16360">MLRSVSICSLLALGGALAFAMPAQALTIQECGTKYQEAKTAGTLKGMKWNDFRKSQCGDQDVSPADAAAAETAPPATPAAAPATPAAPTPTVKAGNAVFPAAISKEFVNETPGKARLHTCAAQWRANKASNGNGDLKWIQKGGGYWSQCNAKLKAATPG</sequence>
<dbReference type="RefSeq" id="WP_307269317.1">
    <property type="nucleotide sequence ID" value="NZ_JAUSVX010000002.1"/>
</dbReference>
<feature type="region of interest" description="Disordered" evidence="1">
    <location>
        <begin position="55"/>
        <end position="91"/>
    </location>
</feature>
<comment type="caution">
    <text evidence="3">The sequence shown here is derived from an EMBL/GenBank/DDBJ whole genome shotgun (WGS) entry which is preliminary data.</text>
</comment>
<organism evidence="3 4">
    <name type="scientific">Labrys wisconsinensis</name>
    <dbReference type="NCBI Taxonomy" id="425677"/>
    <lineage>
        <taxon>Bacteria</taxon>
        <taxon>Pseudomonadati</taxon>
        <taxon>Pseudomonadota</taxon>
        <taxon>Alphaproteobacteria</taxon>
        <taxon>Hyphomicrobiales</taxon>
        <taxon>Xanthobacteraceae</taxon>
        <taxon>Labrys</taxon>
    </lineage>
</organism>
<dbReference type="Proteomes" id="UP001242480">
    <property type="component" value="Unassembled WGS sequence"/>
</dbReference>
<accession>A0ABU0J214</accession>
<keyword evidence="4" id="KW-1185">Reference proteome</keyword>
<evidence type="ECO:0000313" key="3">
    <source>
        <dbReference type="EMBL" id="MDQ0468292.1"/>
    </source>
</evidence>
<reference evidence="3 4" key="1">
    <citation type="submission" date="2023-07" db="EMBL/GenBank/DDBJ databases">
        <title>Genomic Encyclopedia of Type Strains, Phase IV (KMG-IV): sequencing the most valuable type-strain genomes for metagenomic binning, comparative biology and taxonomic classification.</title>
        <authorList>
            <person name="Goeker M."/>
        </authorList>
    </citation>
    <scope>NUCLEOTIDE SEQUENCE [LARGE SCALE GENOMIC DNA]</scope>
    <source>
        <strain evidence="3 4">DSM 19619</strain>
    </source>
</reference>
<feature type="chain" id="PRO_5046706512" description="Antifreeze protein" evidence="2">
    <location>
        <begin position="26"/>
        <end position="159"/>
    </location>
</feature>
<name>A0ABU0J214_9HYPH</name>
<proteinExistence type="predicted"/>
<feature type="compositionally biased region" description="Low complexity" evidence="1">
    <location>
        <begin position="64"/>
        <end position="91"/>
    </location>
</feature>
<dbReference type="EMBL" id="JAUSVX010000002">
    <property type="protein sequence ID" value="MDQ0468292.1"/>
    <property type="molecule type" value="Genomic_DNA"/>
</dbReference>
<evidence type="ECO:0000256" key="1">
    <source>
        <dbReference type="SAM" id="MobiDB-lite"/>
    </source>
</evidence>
<evidence type="ECO:0000256" key="2">
    <source>
        <dbReference type="SAM" id="SignalP"/>
    </source>
</evidence>